<dbReference type="Proteomes" id="UP001500729">
    <property type="component" value="Unassembled WGS sequence"/>
</dbReference>
<sequence length="139" mass="15366">MPYAPQSPSQTRSAGGRRPATFGAIDQTSVAQDPEAPLDFVRIAESPDFLELKYRLRAFVFPTSVLFFVWYLGYVVLAAYFPGVMSVRLAGVINVGLVMGVGQFASTLLITALYVRFAVRELDPRIAELRDRHLGGDPR</sequence>
<dbReference type="PANTHER" id="PTHR38441:SF1">
    <property type="entry name" value="MEMBRANE PROTEIN"/>
    <property type="match status" value="1"/>
</dbReference>
<reference evidence="2 3" key="1">
    <citation type="journal article" date="2019" name="Int. J. Syst. Evol. Microbiol.">
        <title>The Global Catalogue of Microorganisms (GCM) 10K type strain sequencing project: providing services to taxonomists for standard genome sequencing and annotation.</title>
        <authorList>
            <consortium name="The Broad Institute Genomics Platform"/>
            <consortium name="The Broad Institute Genome Sequencing Center for Infectious Disease"/>
            <person name="Wu L."/>
            <person name="Ma J."/>
        </authorList>
    </citation>
    <scope>NUCLEOTIDE SEQUENCE [LARGE SCALE GENOMIC DNA]</scope>
    <source>
        <strain evidence="2 3">JCM 10303</strain>
    </source>
</reference>
<keyword evidence="3" id="KW-1185">Reference proteome</keyword>
<keyword evidence="1" id="KW-1133">Transmembrane helix</keyword>
<evidence type="ECO:0000256" key="1">
    <source>
        <dbReference type="SAM" id="Phobius"/>
    </source>
</evidence>
<evidence type="ECO:0008006" key="4">
    <source>
        <dbReference type="Google" id="ProtNLM"/>
    </source>
</evidence>
<feature type="transmembrane region" description="Helical" evidence="1">
    <location>
        <begin position="59"/>
        <end position="81"/>
    </location>
</feature>
<name>A0ABN1CY84_SACER</name>
<feature type="transmembrane region" description="Helical" evidence="1">
    <location>
        <begin position="93"/>
        <end position="115"/>
    </location>
</feature>
<organism evidence="2 3">
    <name type="scientific">Saccharopolyspora erythraea</name>
    <name type="common">Streptomyces erythraeus</name>
    <dbReference type="NCBI Taxonomy" id="1836"/>
    <lineage>
        <taxon>Bacteria</taxon>
        <taxon>Bacillati</taxon>
        <taxon>Actinomycetota</taxon>
        <taxon>Actinomycetes</taxon>
        <taxon>Pseudonocardiales</taxon>
        <taxon>Pseudonocardiaceae</taxon>
        <taxon>Saccharopolyspora</taxon>
    </lineage>
</organism>
<dbReference type="InterPro" id="IPR007436">
    <property type="entry name" value="DUF485"/>
</dbReference>
<keyword evidence="1" id="KW-0812">Transmembrane</keyword>
<dbReference type="Pfam" id="PF04341">
    <property type="entry name" value="DUF485"/>
    <property type="match status" value="1"/>
</dbReference>
<protein>
    <recommendedName>
        <fullName evidence="4">DUF485 domain-containing protein</fullName>
    </recommendedName>
</protein>
<proteinExistence type="predicted"/>
<dbReference type="RefSeq" id="WP_009946043.1">
    <property type="nucleotide sequence ID" value="NZ_BAAAGS010000018.1"/>
</dbReference>
<gene>
    <name evidence="2" type="ORF">GCM10009533_30630</name>
</gene>
<dbReference type="EMBL" id="BAAAGS010000018">
    <property type="protein sequence ID" value="GAA0529276.1"/>
    <property type="molecule type" value="Genomic_DNA"/>
</dbReference>
<keyword evidence="1" id="KW-0472">Membrane</keyword>
<accession>A0ABN1CY84</accession>
<evidence type="ECO:0000313" key="3">
    <source>
        <dbReference type="Proteomes" id="UP001500729"/>
    </source>
</evidence>
<evidence type="ECO:0000313" key="2">
    <source>
        <dbReference type="EMBL" id="GAA0529276.1"/>
    </source>
</evidence>
<dbReference type="PANTHER" id="PTHR38441">
    <property type="entry name" value="INTEGRAL MEMBRANE PROTEIN-RELATED"/>
    <property type="match status" value="1"/>
</dbReference>
<comment type="caution">
    <text evidence="2">The sequence shown here is derived from an EMBL/GenBank/DDBJ whole genome shotgun (WGS) entry which is preliminary data.</text>
</comment>